<dbReference type="EMBL" id="AP021874">
    <property type="protein sequence ID" value="BBO71452.1"/>
    <property type="molecule type" value="Genomic_DNA"/>
</dbReference>
<gene>
    <name evidence="2" type="ORF">DSCA_53820</name>
</gene>
<dbReference type="AlphaFoldDB" id="A0A5K7YNU4"/>
<keyword evidence="1" id="KW-0732">Signal</keyword>
<accession>A0A5K7YNU4</accession>
<evidence type="ECO:0000313" key="3">
    <source>
        <dbReference type="Proteomes" id="UP000427906"/>
    </source>
</evidence>
<dbReference type="KEGG" id="dalk:DSCA_53820"/>
<dbReference type="InterPro" id="IPR008972">
    <property type="entry name" value="Cupredoxin"/>
</dbReference>
<protein>
    <recommendedName>
        <fullName evidence="4">EfeO-type cupredoxin-like domain-containing protein</fullName>
    </recommendedName>
</protein>
<dbReference type="OrthoDB" id="6264717at2"/>
<organism evidence="2 3">
    <name type="scientific">Desulfosarcina alkanivorans</name>
    <dbReference type="NCBI Taxonomy" id="571177"/>
    <lineage>
        <taxon>Bacteria</taxon>
        <taxon>Pseudomonadati</taxon>
        <taxon>Thermodesulfobacteriota</taxon>
        <taxon>Desulfobacteria</taxon>
        <taxon>Desulfobacterales</taxon>
        <taxon>Desulfosarcinaceae</taxon>
        <taxon>Desulfosarcina</taxon>
    </lineage>
</organism>
<feature type="chain" id="PRO_5024322235" description="EfeO-type cupredoxin-like domain-containing protein" evidence="1">
    <location>
        <begin position="24"/>
        <end position="121"/>
    </location>
</feature>
<keyword evidence="3" id="KW-1185">Reference proteome</keyword>
<evidence type="ECO:0008006" key="4">
    <source>
        <dbReference type="Google" id="ProtNLM"/>
    </source>
</evidence>
<dbReference type="SUPFAM" id="SSF49503">
    <property type="entry name" value="Cupredoxins"/>
    <property type="match status" value="1"/>
</dbReference>
<sequence length="121" mass="13238">MKKLLTSIAVIASLCLINTTAGAGDPKTITIVEHPGYFETQGDVFDIPAGKYKFVVKNWSGKDAGFVFNSGQNNVTTDKSSMKVILLKNGEESTFTLKLSKGNYTYFCPIIPTPPYPLRVK</sequence>
<name>A0A5K7YNU4_9BACT</name>
<dbReference type="Gene3D" id="2.60.40.420">
    <property type="entry name" value="Cupredoxins - blue copper proteins"/>
    <property type="match status" value="1"/>
</dbReference>
<feature type="signal peptide" evidence="1">
    <location>
        <begin position="1"/>
        <end position="23"/>
    </location>
</feature>
<proteinExistence type="predicted"/>
<evidence type="ECO:0000313" key="2">
    <source>
        <dbReference type="EMBL" id="BBO71452.1"/>
    </source>
</evidence>
<reference evidence="2 3" key="1">
    <citation type="submission" date="2019-11" db="EMBL/GenBank/DDBJ databases">
        <title>Comparative genomics of hydrocarbon-degrading Desulfosarcina strains.</title>
        <authorList>
            <person name="Watanabe M."/>
            <person name="Kojima H."/>
            <person name="Fukui M."/>
        </authorList>
    </citation>
    <scope>NUCLEOTIDE SEQUENCE [LARGE SCALE GENOMIC DNA]</scope>
    <source>
        <strain evidence="2 3">PL12</strain>
    </source>
</reference>
<dbReference type="RefSeq" id="WP_155319285.1">
    <property type="nucleotide sequence ID" value="NZ_AP021874.1"/>
</dbReference>
<dbReference type="Proteomes" id="UP000427906">
    <property type="component" value="Chromosome"/>
</dbReference>
<evidence type="ECO:0000256" key="1">
    <source>
        <dbReference type="SAM" id="SignalP"/>
    </source>
</evidence>